<accession>A0ACC1P8Q4</accession>
<gene>
    <name evidence="1" type="ORF">NUW58_g4186</name>
</gene>
<reference evidence="1" key="1">
    <citation type="submission" date="2022-10" db="EMBL/GenBank/DDBJ databases">
        <title>Genome Sequence of Xylaria curta.</title>
        <authorList>
            <person name="Buettner E."/>
        </authorList>
    </citation>
    <scope>NUCLEOTIDE SEQUENCE</scope>
    <source>
        <strain evidence="1">Babe10</strain>
    </source>
</reference>
<keyword evidence="2" id="KW-1185">Reference proteome</keyword>
<dbReference type="Proteomes" id="UP001143856">
    <property type="component" value="Unassembled WGS sequence"/>
</dbReference>
<sequence length="644" mass="71358">MVYTIVVHLRAKPGKENIAKVHAKLNEASAIYSKDKETISWFVMQSVHDPQDFTIVERYENEGSQKYHLGNPYWKTFDPFVIPLLEKPMDLRRFEELTPVEGEEALLKYGNYTFDDDGLPRHTTSSIYWIYLSDTLDVTGPLDLGLLGSTGLPSESLNGGKNPDPGGSAGTFFYDHTTLYPYAGLVGPEADGINNALWAFNTSDNTWKLEQVMGGKISFGNNSEGVHASDPRTGTSFYTGGWTTAYNGTYNGTVKFQSSMSGNPRWDFVTAVVGMPGPNILKGSMVYVRKGRAGILVAFGGYQTAYPGTSIPDWPWDQRPLNEIFIYDIYSNTWYQQTATGDLPELRAEFCAAVSSAPDDSSFQITIHGGWDQLKRRAFNDVYVLSVPSFRWIKVEDSDNPDLEGLDKPGRNRHKCNMWNETSMLVTGGQITLGEWDTVLLTDMCNPEYPPVKVLDTSTYKWQTEFNPRLTYSVPEVVTNVIGGDSLGGARLIEPEMGWASEELADIFNETVERDTYVPPSRPEIEGPSNTEDPPKSSERTSGSLSAGAIAGIVIGAVAAVAGIIWGFLSRRSSRRKKQARGEDVPNVTNAPLIRGVSKRELDATPPQRYELGAENNVYEMQECDFADAAYEKEGKARKSRVVA</sequence>
<dbReference type="EMBL" id="JAPDGR010000705">
    <property type="protein sequence ID" value="KAJ2988037.1"/>
    <property type="molecule type" value="Genomic_DNA"/>
</dbReference>
<evidence type="ECO:0000313" key="2">
    <source>
        <dbReference type="Proteomes" id="UP001143856"/>
    </source>
</evidence>
<proteinExistence type="predicted"/>
<name>A0ACC1P8Q4_9PEZI</name>
<organism evidence="1 2">
    <name type="scientific">Xylaria curta</name>
    <dbReference type="NCBI Taxonomy" id="42375"/>
    <lineage>
        <taxon>Eukaryota</taxon>
        <taxon>Fungi</taxon>
        <taxon>Dikarya</taxon>
        <taxon>Ascomycota</taxon>
        <taxon>Pezizomycotina</taxon>
        <taxon>Sordariomycetes</taxon>
        <taxon>Xylariomycetidae</taxon>
        <taxon>Xylariales</taxon>
        <taxon>Xylariaceae</taxon>
        <taxon>Xylaria</taxon>
    </lineage>
</organism>
<comment type="caution">
    <text evidence="1">The sequence shown here is derived from an EMBL/GenBank/DDBJ whole genome shotgun (WGS) entry which is preliminary data.</text>
</comment>
<evidence type="ECO:0000313" key="1">
    <source>
        <dbReference type="EMBL" id="KAJ2988037.1"/>
    </source>
</evidence>
<protein>
    <submittedName>
        <fullName evidence="1">Uncharacterized protein</fullName>
    </submittedName>
</protein>